<accession>A0A3B0BGD3</accession>
<dbReference type="GO" id="GO:0046872">
    <property type="term" value="F:metal ion binding"/>
    <property type="evidence" value="ECO:0007669"/>
    <property type="project" value="UniProtKB-KW"/>
</dbReference>
<dbReference type="SUPFAM" id="SSF81301">
    <property type="entry name" value="Nucleotidyltransferase"/>
    <property type="match status" value="1"/>
</dbReference>
<dbReference type="GO" id="GO:0008033">
    <property type="term" value="P:tRNA processing"/>
    <property type="evidence" value="ECO:0007669"/>
    <property type="project" value="UniProtKB-KW"/>
</dbReference>
<evidence type="ECO:0000256" key="5">
    <source>
        <dbReference type="ARBA" id="ARBA00022723"/>
    </source>
</evidence>
<keyword evidence="8 9" id="KW-0694">RNA-binding</keyword>
<dbReference type="InterPro" id="IPR043519">
    <property type="entry name" value="NT_sf"/>
</dbReference>
<dbReference type="InterPro" id="IPR032828">
    <property type="entry name" value="PolyA_RNA-bd"/>
</dbReference>
<keyword evidence="3" id="KW-0819">tRNA processing</keyword>
<dbReference type="GO" id="GO:0000049">
    <property type="term" value="F:tRNA binding"/>
    <property type="evidence" value="ECO:0007669"/>
    <property type="project" value="TreeGrafter"/>
</dbReference>
<keyword evidence="14" id="KW-1185">Reference proteome</keyword>
<feature type="domain" description="CCA-adding enzyme C-terminal" evidence="12">
    <location>
        <begin position="253"/>
        <end position="422"/>
    </location>
</feature>
<dbReference type="InterPro" id="IPR032810">
    <property type="entry name" value="CCA-adding_enz_C"/>
</dbReference>
<keyword evidence="7" id="KW-0460">Magnesium</keyword>
<evidence type="ECO:0000256" key="7">
    <source>
        <dbReference type="ARBA" id="ARBA00022842"/>
    </source>
</evidence>
<evidence type="ECO:0000259" key="12">
    <source>
        <dbReference type="Pfam" id="PF13735"/>
    </source>
</evidence>
<dbReference type="AlphaFoldDB" id="A0A3B0BGD3"/>
<dbReference type="GO" id="GO:0000166">
    <property type="term" value="F:nucleotide binding"/>
    <property type="evidence" value="ECO:0007669"/>
    <property type="project" value="UniProtKB-KW"/>
</dbReference>
<evidence type="ECO:0000256" key="1">
    <source>
        <dbReference type="ARBA" id="ARBA00001946"/>
    </source>
</evidence>
<dbReference type="InterPro" id="IPR002646">
    <property type="entry name" value="PolA_pol_head_dom"/>
</dbReference>
<dbReference type="InterPro" id="IPR050264">
    <property type="entry name" value="Bact_CCA-adding_enz_type3_sf"/>
</dbReference>
<evidence type="ECO:0000313" key="14">
    <source>
        <dbReference type="Proteomes" id="UP000282311"/>
    </source>
</evidence>
<comment type="caution">
    <text evidence="13">The sequence shown here is derived from an EMBL/GenBank/DDBJ whole genome shotgun (WGS) entry which is preliminary data.</text>
</comment>
<dbReference type="RefSeq" id="WP_120750692.1">
    <property type="nucleotide sequence ID" value="NZ_RBAH01000027.1"/>
</dbReference>
<dbReference type="EC" id="2.7.7.72" evidence="13"/>
<dbReference type="Gene3D" id="1.10.3090.10">
    <property type="entry name" value="cca-adding enzyme, domain 2"/>
    <property type="match status" value="1"/>
</dbReference>
<dbReference type="Gene3D" id="3.30.460.10">
    <property type="entry name" value="Beta Polymerase, domain 2"/>
    <property type="match status" value="1"/>
</dbReference>
<dbReference type="NCBIfam" id="NF009814">
    <property type="entry name" value="PRK13299.1"/>
    <property type="match status" value="1"/>
</dbReference>
<keyword evidence="5" id="KW-0479">Metal-binding</keyword>
<dbReference type="CDD" id="cd05398">
    <property type="entry name" value="NT_ClassII-CCAase"/>
    <property type="match status" value="1"/>
</dbReference>
<sequence length="431" mass="47834">MSEAMELEGKEVLARLGEAGYEAYFVGGCVRDKLLGRPLKDIDIATSALPEQVMRLFARTAPTGLQHGTVTVIMERYTFEVTTFRKESEYELFRKPKSVEFISDLNEDLRRRDFTINAMAIAADGSCIDPFGGQADLAAKLVRAVGDPMERFHEDALRMLRGIRFACEYGFELEPDTWSALLAHAALLSHVAMERVSAELDKMISGHAPDRAAELLYRSRLPRHFKQPIDWPLANGEAGTEPAWPAVLGLIEGSELRWTALFVQLGMDAEAAKEAMKRLKFAGKKSDAVVKLLKADAWMKERATDVIRASDTAENAKAGYGLVALVCVEFGKPLVREWLRLAAWREEALGERGWLVFAKRAEEWVELVAADKVTDLAIGGSEVAALLDKRPGPWLGLLLQELLAEVALGTIPNERTSLLEIAKIRVKRDNA</sequence>
<reference evidence="13 14" key="1">
    <citation type="journal article" date="2007" name="Int. J. Syst. Evol. Microbiol.">
        <title>Paenibacillus ginsengarvi sp. nov., isolated from soil from ginseng cultivation.</title>
        <authorList>
            <person name="Yoon M.H."/>
            <person name="Ten L.N."/>
            <person name="Im W.T."/>
        </authorList>
    </citation>
    <scope>NUCLEOTIDE SEQUENCE [LARGE SCALE GENOMIC DNA]</scope>
    <source>
        <strain evidence="13 14">KCTC 13059</strain>
    </source>
</reference>
<organism evidence="13 14">
    <name type="scientific">Paenibacillus ginsengarvi</name>
    <dbReference type="NCBI Taxonomy" id="400777"/>
    <lineage>
        <taxon>Bacteria</taxon>
        <taxon>Bacillati</taxon>
        <taxon>Bacillota</taxon>
        <taxon>Bacilli</taxon>
        <taxon>Bacillales</taxon>
        <taxon>Paenibacillaceae</taxon>
        <taxon>Paenibacillus</taxon>
    </lineage>
</organism>
<evidence type="ECO:0000256" key="9">
    <source>
        <dbReference type="RuleBase" id="RU003953"/>
    </source>
</evidence>
<dbReference type="PANTHER" id="PTHR46173:SF1">
    <property type="entry name" value="CCA TRNA NUCLEOTIDYLTRANSFERASE 1, MITOCHONDRIAL"/>
    <property type="match status" value="1"/>
</dbReference>
<gene>
    <name evidence="13" type="ORF">D7M11_28615</name>
</gene>
<dbReference type="GO" id="GO:0004810">
    <property type="term" value="F:CCA tRNA nucleotidyltransferase activity"/>
    <property type="evidence" value="ECO:0007669"/>
    <property type="project" value="UniProtKB-EC"/>
</dbReference>
<name>A0A3B0BGD3_9BACL</name>
<proteinExistence type="inferred from homology"/>
<evidence type="ECO:0000256" key="4">
    <source>
        <dbReference type="ARBA" id="ARBA00022695"/>
    </source>
</evidence>
<evidence type="ECO:0000259" key="10">
    <source>
        <dbReference type="Pfam" id="PF01743"/>
    </source>
</evidence>
<evidence type="ECO:0000259" key="11">
    <source>
        <dbReference type="Pfam" id="PF12627"/>
    </source>
</evidence>
<dbReference type="Pfam" id="PF13735">
    <property type="entry name" value="tRNA_NucTran2_2"/>
    <property type="match status" value="1"/>
</dbReference>
<dbReference type="Pfam" id="PF12627">
    <property type="entry name" value="PolyA_pol_RNAbd"/>
    <property type="match status" value="1"/>
</dbReference>
<dbReference type="SUPFAM" id="SSF81891">
    <property type="entry name" value="Poly A polymerase C-terminal region-like"/>
    <property type="match status" value="1"/>
</dbReference>
<evidence type="ECO:0000256" key="6">
    <source>
        <dbReference type="ARBA" id="ARBA00022741"/>
    </source>
</evidence>
<dbReference type="Proteomes" id="UP000282311">
    <property type="component" value="Unassembled WGS sequence"/>
</dbReference>
<dbReference type="OrthoDB" id="9805698at2"/>
<keyword evidence="6" id="KW-0547">Nucleotide-binding</keyword>
<keyword evidence="2 9" id="KW-0808">Transferase</keyword>
<dbReference type="Pfam" id="PF01743">
    <property type="entry name" value="PolyA_pol"/>
    <property type="match status" value="1"/>
</dbReference>
<feature type="domain" description="tRNA nucleotidyltransferase/poly(A) polymerase RNA and SrmB- binding" evidence="11">
    <location>
        <begin position="170"/>
        <end position="224"/>
    </location>
</feature>
<evidence type="ECO:0000256" key="8">
    <source>
        <dbReference type="ARBA" id="ARBA00022884"/>
    </source>
</evidence>
<dbReference type="EMBL" id="RBAH01000027">
    <property type="protein sequence ID" value="RKN72443.1"/>
    <property type="molecule type" value="Genomic_DNA"/>
</dbReference>
<dbReference type="Gene3D" id="1.10.246.80">
    <property type="match status" value="1"/>
</dbReference>
<evidence type="ECO:0000313" key="13">
    <source>
        <dbReference type="EMBL" id="RKN72443.1"/>
    </source>
</evidence>
<evidence type="ECO:0000256" key="2">
    <source>
        <dbReference type="ARBA" id="ARBA00022679"/>
    </source>
</evidence>
<dbReference type="PANTHER" id="PTHR46173">
    <property type="entry name" value="CCA TRNA NUCLEOTIDYLTRANSFERASE 1, MITOCHONDRIAL"/>
    <property type="match status" value="1"/>
</dbReference>
<evidence type="ECO:0000256" key="3">
    <source>
        <dbReference type="ARBA" id="ARBA00022694"/>
    </source>
</evidence>
<feature type="domain" description="Poly A polymerase head" evidence="10">
    <location>
        <begin position="23"/>
        <end position="143"/>
    </location>
</feature>
<keyword evidence="4 13" id="KW-0548">Nucleotidyltransferase</keyword>
<comment type="cofactor">
    <cofactor evidence="1">
        <name>Mg(2+)</name>
        <dbReference type="ChEBI" id="CHEBI:18420"/>
    </cofactor>
</comment>
<comment type="similarity">
    <text evidence="9">Belongs to the tRNA nucleotidyltransferase/poly(A) polymerase family.</text>
</comment>
<protein>
    <submittedName>
        <fullName evidence="13">CCA tRNA nucleotidyltransferase</fullName>
        <ecNumber evidence="13">2.7.7.72</ecNumber>
    </submittedName>
</protein>